<feature type="region of interest" description="Disordered" evidence="2">
    <location>
        <begin position="97"/>
        <end position="190"/>
    </location>
</feature>
<evidence type="ECO:0000313" key="4">
    <source>
        <dbReference type="Proteomes" id="UP000186601"/>
    </source>
</evidence>
<feature type="coiled-coil region" evidence="1">
    <location>
        <begin position="473"/>
        <end position="528"/>
    </location>
</feature>
<dbReference type="AlphaFoldDB" id="A0A2R6NXZ9"/>
<feature type="region of interest" description="Disordered" evidence="2">
    <location>
        <begin position="578"/>
        <end position="614"/>
    </location>
</feature>
<gene>
    <name evidence="3" type="ORF">PHLCEN_2v6942</name>
</gene>
<keyword evidence="1" id="KW-0175">Coiled coil</keyword>
<evidence type="ECO:0000256" key="2">
    <source>
        <dbReference type="SAM" id="MobiDB-lite"/>
    </source>
</evidence>
<feature type="compositionally biased region" description="Polar residues" evidence="2">
    <location>
        <begin position="137"/>
        <end position="158"/>
    </location>
</feature>
<protein>
    <recommendedName>
        <fullName evidence="5">RRM domain-containing protein</fullName>
    </recommendedName>
</protein>
<proteinExistence type="predicted"/>
<name>A0A2R6NXZ9_9APHY</name>
<evidence type="ECO:0000256" key="1">
    <source>
        <dbReference type="SAM" id="Coils"/>
    </source>
</evidence>
<feature type="compositionally biased region" description="Polar residues" evidence="2">
    <location>
        <begin position="177"/>
        <end position="188"/>
    </location>
</feature>
<dbReference type="OrthoDB" id="2670565at2759"/>
<feature type="compositionally biased region" description="Basic residues" evidence="2">
    <location>
        <begin position="121"/>
        <end position="136"/>
    </location>
</feature>
<reference evidence="3 4" key="1">
    <citation type="submission" date="2018-02" db="EMBL/GenBank/DDBJ databases">
        <title>Genome sequence of the basidiomycete white-rot fungus Phlebia centrifuga.</title>
        <authorList>
            <person name="Granchi Z."/>
            <person name="Peng M."/>
            <person name="de Vries R.P."/>
            <person name="Hilden K."/>
            <person name="Makela M.R."/>
            <person name="Grigoriev I."/>
            <person name="Riley R."/>
        </authorList>
    </citation>
    <scope>NUCLEOTIDE SEQUENCE [LARGE SCALE GENOMIC DNA]</scope>
    <source>
        <strain evidence="3 4">FBCC195</strain>
    </source>
</reference>
<keyword evidence="4" id="KW-1185">Reference proteome</keyword>
<dbReference type="EMBL" id="MLYV02000690">
    <property type="protein sequence ID" value="PSR79641.1"/>
    <property type="molecule type" value="Genomic_DNA"/>
</dbReference>
<dbReference type="Proteomes" id="UP000186601">
    <property type="component" value="Unassembled WGS sequence"/>
</dbReference>
<feature type="compositionally biased region" description="Polar residues" evidence="2">
    <location>
        <begin position="109"/>
        <end position="120"/>
    </location>
</feature>
<dbReference type="CDD" id="cd00590">
    <property type="entry name" value="RRM_SF"/>
    <property type="match status" value="1"/>
</dbReference>
<accession>A0A2R6NXZ9</accession>
<sequence>MATLTERAYRVAYVDTNKPEEYIRHTLSPCGEIQGIYPFRSGDRRSSTHFFVEFTQQAGLKRARALHLHEANIQVLAFLPELVAHFEAIAPPVRAKKERLDSDDLPQRPWTTGKFTPRSWSKSKSKPVRRGGRKAPRTSSGLQPLFRSSPTDTSGWTSRSRDPSGSGLVQDNKENYGGQQQAGSSASMLPTPLHSFERLHTSGADNAPNRSSLNSVVVSIKSESNSPSPDVLSTCSNVAANSPATHPTPEASVRPSINLAYGGNRFTCNLDQLTEDLEGAISLLRQTCASALERDKWMIVAGYYRCKGNIQAAITVVSTMLKVLLAPTVGLSEAHLRPAFLMLSSCHKDLSKQVDDDLAKEHISKAQEYLGKVYGADIPRENEVSHVTAVSNLSGITTSHMGRLTDASNHVEGTSSSGLDCRQASSSLQTIQADSHVRVVQCDRQSSNTAYLSQARAAKRRLEKELDTERSFRRKVERDLQNAVQELSSARRGETCALDQCKREVDSRRRVEDRVVQLRDETTVLKRQLNGKVKEVGEKDQQVRECFNRIGTAFLKASTGELDETFVYARGWLLPPTTSGSASMPPPPSVVRTQRNGSVSSRTLDPDIVRTVGR</sequence>
<comment type="caution">
    <text evidence="3">The sequence shown here is derived from an EMBL/GenBank/DDBJ whole genome shotgun (WGS) entry which is preliminary data.</text>
</comment>
<evidence type="ECO:0000313" key="3">
    <source>
        <dbReference type="EMBL" id="PSR79641.1"/>
    </source>
</evidence>
<evidence type="ECO:0008006" key="5">
    <source>
        <dbReference type="Google" id="ProtNLM"/>
    </source>
</evidence>
<organism evidence="3 4">
    <name type="scientific">Hermanssonia centrifuga</name>
    <dbReference type="NCBI Taxonomy" id="98765"/>
    <lineage>
        <taxon>Eukaryota</taxon>
        <taxon>Fungi</taxon>
        <taxon>Dikarya</taxon>
        <taxon>Basidiomycota</taxon>
        <taxon>Agaricomycotina</taxon>
        <taxon>Agaricomycetes</taxon>
        <taxon>Polyporales</taxon>
        <taxon>Meruliaceae</taxon>
        <taxon>Hermanssonia</taxon>
    </lineage>
</organism>
<feature type="compositionally biased region" description="Polar residues" evidence="2">
    <location>
        <begin position="591"/>
        <end position="603"/>
    </location>
</feature>